<evidence type="ECO:0000256" key="2">
    <source>
        <dbReference type="SAM" id="MobiDB-lite"/>
    </source>
</evidence>
<gene>
    <name evidence="3" type="ORF">RN001_011626</name>
</gene>
<dbReference type="EMBL" id="JARPUR010000005">
    <property type="protein sequence ID" value="KAK4875204.1"/>
    <property type="molecule type" value="Genomic_DNA"/>
</dbReference>
<evidence type="ECO:0000256" key="1">
    <source>
        <dbReference type="SAM" id="Coils"/>
    </source>
</evidence>
<keyword evidence="1" id="KW-0175">Coiled coil</keyword>
<organism evidence="3 4">
    <name type="scientific">Aquatica leii</name>
    <dbReference type="NCBI Taxonomy" id="1421715"/>
    <lineage>
        <taxon>Eukaryota</taxon>
        <taxon>Metazoa</taxon>
        <taxon>Ecdysozoa</taxon>
        <taxon>Arthropoda</taxon>
        <taxon>Hexapoda</taxon>
        <taxon>Insecta</taxon>
        <taxon>Pterygota</taxon>
        <taxon>Neoptera</taxon>
        <taxon>Endopterygota</taxon>
        <taxon>Coleoptera</taxon>
        <taxon>Polyphaga</taxon>
        <taxon>Elateriformia</taxon>
        <taxon>Elateroidea</taxon>
        <taxon>Lampyridae</taxon>
        <taxon>Luciolinae</taxon>
        <taxon>Aquatica</taxon>
    </lineage>
</organism>
<proteinExistence type="predicted"/>
<feature type="coiled-coil region" evidence="1">
    <location>
        <begin position="118"/>
        <end position="152"/>
    </location>
</feature>
<evidence type="ECO:0000313" key="4">
    <source>
        <dbReference type="Proteomes" id="UP001353858"/>
    </source>
</evidence>
<keyword evidence="4" id="KW-1185">Reference proteome</keyword>
<reference evidence="4" key="1">
    <citation type="submission" date="2023-01" db="EMBL/GenBank/DDBJ databases">
        <title>Key to firefly adult light organ development and bioluminescence: homeobox transcription factors regulate luciferase expression and transportation to peroxisome.</title>
        <authorList>
            <person name="Fu X."/>
        </authorList>
    </citation>
    <scope>NUCLEOTIDE SEQUENCE [LARGE SCALE GENOMIC DNA]</scope>
</reference>
<accession>A0AAN7SEN8</accession>
<dbReference type="Proteomes" id="UP001353858">
    <property type="component" value="Unassembled WGS sequence"/>
</dbReference>
<sequence length="336" mass="39033">MTSEDLNSYKDLQEHFSNFSLIVHQFNRTKTENCILSKSLQRLTIDTETLRNSEKTLTEQLQALTKTYQKEDNVSVLYFRLKDKYSDLEKKCDYVTQQNTLLQEKNLVDVTDLEEQFKLDKNKLVQEFTQKLKDLQQQLLEERKVYLKRENELYNELQLIQASNALQCDEMQNVQNSLRFQLKEAVDSHHSLRQEYLSFKTRNQSELDAAKKMINDLKCKLQLREQQSCVNQGHTEIETPRAAHQIKSVVCNLKYDALNASALSTSKAQKLQDPSCNESSSMPKAKSSLNITSHKNKAKYVSYLPPLKKLSTVTQKSKKIKLYTPGTVNFKDIEES</sequence>
<feature type="region of interest" description="Disordered" evidence="2">
    <location>
        <begin position="271"/>
        <end position="291"/>
    </location>
</feature>
<comment type="caution">
    <text evidence="3">The sequence shown here is derived from an EMBL/GenBank/DDBJ whole genome shotgun (WGS) entry which is preliminary data.</text>
</comment>
<protein>
    <submittedName>
        <fullName evidence="3">Uncharacterized protein</fullName>
    </submittedName>
</protein>
<name>A0AAN7SEN8_9COLE</name>
<evidence type="ECO:0000313" key="3">
    <source>
        <dbReference type="EMBL" id="KAK4875204.1"/>
    </source>
</evidence>
<dbReference type="AlphaFoldDB" id="A0AAN7SEN8"/>